<keyword evidence="12 14" id="KW-0456">Lyase</keyword>
<comment type="catalytic activity">
    <reaction evidence="13 14">
        <text>a very-long-chain (3R)-3-hydroxyacyl-CoA = a very-long-chain (2E)-enoyl-CoA + H2O</text>
        <dbReference type="Rhea" id="RHEA:45812"/>
        <dbReference type="ChEBI" id="CHEBI:15377"/>
        <dbReference type="ChEBI" id="CHEBI:83728"/>
        <dbReference type="ChEBI" id="CHEBI:85440"/>
        <dbReference type="EC" id="4.2.1.134"/>
    </reaction>
</comment>
<keyword evidence="17" id="KW-1185">Reference proteome</keyword>
<evidence type="ECO:0000313" key="17">
    <source>
        <dbReference type="Proteomes" id="UP000274756"/>
    </source>
</evidence>
<evidence type="ECO:0000313" key="15">
    <source>
        <dbReference type="EMBL" id="VDN55579.1"/>
    </source>
</evidence>
<evidence type="ECO:0000256" key="10">
    <source>
        <dbReference type="ARBA" id="ARBA00023136"/>
    </source>
</evidence>
<evidence type="ECO:0000256" key="12">
    <source>
        <dbReference type="ARBA" id="ARBA00023239"/>
    </source>
</evidence>
<evidence type="ECO:0000256" key="1">
    <source>
        <dbReference type="ARBA" id="ARBA00004141"/>
    </source>
</evidence>
<reference evidence="18" key="1">
    <citation type="submission" date="2017-02" db="UniProtKB">
        <authorList>
            <consortium name="WormBaseParasite"/>
        </authorList>
    </citation>
    <scope>IDENTIFICATION</scope>
</reference>
<feature type="transmembrane region" description="Helical" evidence="14">
    <location>
        <begin position="131"/>
        <end position="153"/>
    </location>
</feature>
<dbReference type="Proteomes" id="UP000274756">
    <property type="component" value="Unassembled WGS sequence"/>
</dbReference>
<keyword evidence="6 14" id="KW-0812">Transmembrane</keyword>
<dbReference type="UniPathway" id="UPA00094"/>
<evidence type="ECO:0000256" key="6">
    <source>
        <dbReference type="ARBA" id="ARBA00022692"/>
    </source>
</evidence>
<dbReference type="GO" id="GO:0030148">
    <property type="term" value="P:sphingolipid biosynthetic process"/>
    <property type="evidence" value="ECO:0007669"/>
    <property type="project" value="TreeGrafter"/>
</dbReference>
<dbReference type="PANTHER" id="PTHR11035:SF3">
    <property type="entry name" value="VERY-LONG-CHAIN (3R)-3-HYDROXYACYL-COA DEHYDRATASE"/>
    <property type="match status" value="1"/>
</dbReference>
<evidence type="ECO:0000256" key="14">
    <source>
        <dbReference type="RuleBase" id="RU363109"/>
    </source>
</evidence>
<feature type="transmembrane region" description="Helical" evidence="14">
    <location>
        <begin position="7"/>
        <end position="33"/>
    </location>
</feature>
<evidence type="ECO:0000256" key="11">
    <source>
        <dbReference type="ARBA" id="ARBA00023160"/>
    </source>
</evidence>
<accession>A0A0N4U395</accession>
<organism evidence="16 18">
    <name type="scientific">Dracunculus medinensis</name>
    <name type="common">Guinea worm</name>
    <dbReference type="NCBI Taxonomy" id="318479"/>
    <lineage>
        <taxon>Eukaryota</taxon>
        <taxon>Metazoa</taxon>
        <taxon>Ecdysozoa</taxon>
        <taxon>Nematoda</taxon>
        <taxon>Chromadorea</taxon>
        <taxon>Rhabditida</taxon>
        <taxon>Spirurina</taxon>
        <taxon>Dracunculoidea</taxon>
        <taxon>Dracunculidae</taxon>
        <taxon>Dracunculus</taxon>
    </lineage>
</organism>
<evidence type="ECO:0000256" key="2">
    <source>
        <dbReference type="ARBA" id="ARBA00005194"/>
    </source>
</evidence>
<evidence type="ECO:0000256" key="4">
    <source>
        <dbReference type="ARBA" id="ARBA00013122"/>
    </source>
</evidence>
<evidence type="ECO:0000256" key="13">
    <source>
        <dbReference type="ARBA" id="ARBA00036671"/>
    </source>
</evidence>
<evidence type="ECO:0000313" key="18">
    <source>
        <dbReference type="WBParaSite" id="DME_0000119201-mRNA-1"/>
    </source>
</evidence>
<dbReference type="PANTHER" id="PTHR11035">
    <property type="entry name" value="VERY-LONG-CHAIN (3R)-3-HYDROXYACYL-COA DEHYDRATASE"/>
    <property type="match status" value="1"/>
</dbReference>
<comment type="similarity">
    <text evidence="3 14">Belongs to the very long-chain fatty acids dehydratase HACD family.</text>
</comment>
<dbReference type="GO" id="GO:0005789">
    <property type="term" value="C:endoplasmic reticulum membrane"/>
    <property type="evidence" value="ECO:0007669"/>
    <property type="project" value="UniProtKB-SubCell"/>
</dbReference>
<keyword evidence="11 14" id="KW-0275">Fatty acid biosynthesis</keyword>
<comment type="caution">
    <text evidence="14">Lacks conserved residue(s) required for the propagation of feature annotation.</text>
</comment>
<keyword evidence="9 14" id="KW-0443">Lipid metabolism</keyword>
<keyword evidence="5 14" id="KW-0444">Lipid biosynthesis</keyword>
<name>A0A0N4U395_DRAME</name>
<feature type="transmembrane region" description="Helical" evidence="14">
    <location>
        <begin position="176"/>
        <end position="196"/>
    </location>
</feature>
<sequence length="215" mass="25011">MKPVQTYLFLYNLLQFFGWSVILIKTVANLIIIRCYNSVEFELQIFQTAAILEVIHAALGFVRSPVGTTAIQVYSRVSIVWLILYKVISTRSSIGVPMLLFAWSLTEVIRYSFYALTLLKCVPQFLTWLRYSLFIALYPLGVSGELLCIFAAFNEVSIKKHFTLEMPNMFNIAFSFWWYLVFMVLLYIPAFPKLYCYMLAQRRKVLGVEASKKRE</sequence>
<dbReference type="WBParaSite" id="DME_0000119201-mRNA-1">
    <property type="protein sequence ID" value="DME_0000119201-mRNA-1"/>
    <property type="gene ID" value="DME_0000119201"/>
</dbReference>
<evidence type="ECO:0000256" key="5">
    <source>
        <dbReference type="ARBA" id="ARBA00022516"/>
    </source>
</evidence>
<dbReference type="InterPro" id="IPR007482">
    <property type="entry name" value="Tyr_Pase-like_PTPLA"/>
</dbReference>
<dbReference type="Pfam" id="PF04387">
    <property type="entry name" value="PTPLA"/>
    <property type="match status" value="1"/>
</dbReference>
<protein>
    <recommendedName>
        <fullName evidence="4 14">Very-long-chain (3R)-3-hydroxyacyl-CoA dehydratase</fullName>
        <ecNumber evidence="4 14">4.2.1.134</ecNumber>
    </recommendedName>
</protein>
<dbReference type="EC" id="4.2.1.134" evidence="4 14"/>
<comment type="pathway">
    <text evidence="2 14">Lipid metabolism; fatty acid biosynthesis.</text>
</comment>
<comment type="function">
    <text evidence="14">Catalyzes the third of the four reactions of the long-chain fatty acids elongation cycle. This endoplasmic reticulum-bound enzymatic process, allows the addition of two carbons to the chain of long- and very long-chain fatty acids/VLCFAs per cycle. This enzyme catalyzes the dehydration of the 3-hydroxyacyl-CoA intermediate into trans-2,3-enoyl-CoA, within each cycle of fatty acid elongation. Thereby, it participates to the production of VLCFAs of different chain lengths that are involved in multiple biological processes as precursors of membrane lipids and lipid mediators.</text>
</comment>
<evidence type="ECO:0000256" key="8">
    <source>
        <dbReference type="ARBA" id="ARBA00022989"/>
    </source>
</evidence>
<dbReference type="Proteomes" id="UP000038040">
    <property type="component" value="Unplaced"/>
</dbReference>
<keyword evidence="10 14" id="KW-0472">Membrane</keyword>
<evidence type="ECO:0000256" key="7">
    <source>
        <dbReference type="ARBA" id="ARBA00022832"/>
    </source>
</evidence>
<dbReference type="AlphaFoldDB" id="A0A0N4U395"/>
<evidence type="ECO:0000256" key="3">
    <source>
        <dbReference type="ARBA" id="ARBA00007811"/>
    </source>
</evidence>
<evidence type="ECO:0000256" key="9">
    <source>
        <dbReference type="ARBA" id="ARBA00023098"/>
    </source>
</evidence>
<keyword evidence="8 14" id="KW-1133">Transmembrane helix</keyword>
<dbReference type="OrthoDB" id="46988at2759"/>
<proteinExistence type="inferred from homology"/>
<dbReference type="GO" id="GO:0030497">
    <property type="term" value="P:fatty acid elongation"/>
    <property type="evidence" value="ECO:0007669"/>
    <property type="project" value="TreeGrafter"/>
</dbReference>
<gene>
    <name evidence="15" type="ORF">DME_LOCUS5552</name>
</gene>
<reference evidence="15 17" key="2">
    <citation type="submission" date="2018-11" db="EMBL/GenBank/DDBJ databases">
        <authorList>
            <consortium name="Pathogen Informatics"/>
        </authorList>
    </citation>
    <scope>NUCLEOTIDE SEQUENCE [LARGE SCALE GENOMIC DNA]</scope>
</reference>
<dbReference type="STRING" id="318479.A0A0N4U395"/>
<dbReference type="GO" id="GO:0042761">
    <property type="term" value="P:very long-chain fatty acid biosynthetic process"/>
    <property type="evidence" value="ECO:0007669"/>
    <property type="project" value="TreeGrafter"/>
</dbReference>
<keyword evidence="14" id="KW-0256">Endoplasmic reticulum</keyword>
<dbReference type="GO" id="GO:0102158">
    <property type="term" value="F:very-long-chain (3R)-3-hydroxyacyl-CoA dehydratase activity"/>
    <property type="evidence" value="ECO:0007669"/>
    <property type="project" value="UniProtKB-EC"/>
</dbReference>
<keyword evidence="7 14" id="KW-0276">Fatty acid metabolism</keyword>
<comment type="subcellular location">
    <subcellularLocation>
        <location evidence="14">Endoplasmic reticulum membrane</location>
        <topology evidence="14">Multi-pass membrane protein</topology>
    </subcellularLocation>
    <subcellularLocation>
        <location evidence="1">Membrane</location>
        <topology evidence="1">Multi-pass membrane protein</topology>
    </subcellularLocation>
</comment>
<evidence type="ECO:0000313" key="16">
    <source>
        <dbReference type="Proteomes" id="UP000038040"/>
    </source>
</evidence>
<dbReference type="EMBL" id="UYYG01001152">
    <property type="protein sequence ID" value="VDN55579.1"/>
    <property type="molecule type" value="Genomic_DNA"/>
</dbReference>